<dbReference type="RefSeq" id="WP_135057899.1">
    <property type="nucleotide sequence ID" value="NZ_JADGLC010000023.1"/>
</dbReference>
<reference evidence="2 3" key="1">
    <citation type="submission" date="2019-03" db="EMBL/GenBank/DDBJ databases">
        <title>Diversity of the mouse oral microbiome.</title>
        <authorList>
            <person name="Joseph S."/>
            <person name="Aduse-Opoku J."/>
            <person name="Curtis M."/>
            <person name="Wade W."/>
            <person name="Hashim A."/>
        </authorList>
    </citation>
    <scope>NUCLEOTIDE SEQUENCE [LARGE SCALE GENOMIC DNA]</scope>
    <source>
        <strain evidence="2 3">WT12</strain>
    </source>
</reference>
<evidence type="ECO:0000256" key="1">
    <source>
        <dbReference type="SAM" id="Phobius"/>
    </source>
</evidence>
<keyword evidence="1" id="KW-0812">Transmembrane</keyword>
<dbReference type="OrthoDB" id="9961272at2"/>
<sequence>MSEISSVVTAVCAVLGVIGGFVVWMNNIIQSRMPACHFTVFRVLSSRIYRVTLYPKRIKHVYLLENIQSSYPLYAQFKGVDILGRGDVQLIDELNKENLGIVIQSCYQQLEKEPIIEFFIDLKGYQKPIYSMRLLFKSEHFPFRWGKPVNIAIDTKEAT</sequence>
<dbReference type="Proteomes" id="UP000297396">
    <property type="component" value="Unassembled WGS sequence"/>
</dbReference>
<evidence type="ECO:0000313" key="3">
    <source>
        <dbReference type="Proteomes" id="UP000297396"/>
    </source>
</evidence>
<evidence type="ECO:0000313" key="2">
    <source>
        <dbReference type="EMBL" id="TFV08558.1"/>
    </source>
</evidence>
<dbReference type="EMBL" id="SPPA01000023">
    <property type="protein sequence ID" value="TFV08558.1"/>
    <property type="molecule type" value="Genomic_DNA"/>
</dbReference>
<proteinExistence type="predicted"/>
<comment type="caution">
    <text evidence="2">The sequence shown here is derived from an EMBL/GenBank/DDBJ whole genome shotgun (WGS) entry which is preliminary data.</text>
</comment>
<protein>
    <submittedName>
        <fullName evidence="2">Uncharacterized protein</fullName>
    </submittedName>
</protein>
<name>A0A4Y9JSL0_9PAST</name>
<feature type="transmembrane region" description="Helical" evidence="1">
    <location>
        <begin position="6"/>
        <end position="24"/>
    </location>
</feature>
<accession>A0A4Y9JSL0</accession>
<organism evidence="2 3">
    <name type="scientific">Muribacter muris</name>
    <dbReference type="NCBI Taxonomy" id="67855"/>
    <lineage>
        <taxon>Bacteria</taxon>
        <taxon>Pseudomonadati</taxon>
        <taxon>Pseudomonadota</taxon>
        <taxon>Gammaproteobacteria</taxon>
        <taxon>Pasteurellales</taxon>
        <taxon>Pasteurellaceae</taxon>
        <taxon>Muribacter</taxon>
    </lineage>
</organism>
<keyword evidence="1" id="KW-0472">Membrane</keyword>
<keyword evidence="1" id="KW-1133">Transmembrane helix</keyword>
<gene>
    <name evidence="2" type="ORF">E4T80_09720</name>
</gene>
<dbReference type="AlphaFoldDB" id="A0A4Y9JSL0"/>